<dbReference type="RefSeq" id="WP_354261872.1">
    <property type="nucleotide sequence ID" value="NZ_BOMY01000064.1"/>
</dbReference>
<feature type="compositionally biased region" description="Acidic residues" evidence="1">
    <location>
        <begin position="13"/>
        <end position="23"/>
    </location>
</feature>
<dbReference type="EMBL" id="BOMY01000064">
    <property type="protein sequence ID" value="GIF26803.1"/>
    <property type="molecule type" value="Genomic_DNA"/>
</dbReference>
<proteinExistence type="predicted"/>
<evidence type="ECO:0000313" key="4">
    <source>
        <dbReference type="Proteomes" id="UP000623608"/>
    </source>
</evidence>
<dbReference type="InterPro" id="IPR011010">
    <property type="entry name" value="DNA_brk_join_enz"/>
</dbReference>
<evidence type="ECO:0000256" key="1">
    <source>
        <dbReference type="SAM" id="MobiDB-lite"/>
    </source>
</evidence>
<dbReference type="InterPro" id="IPR002104">
    <property type="entry name" value="Integrase_catalytic"/>
</dbReference>
<keyword evidence="4" id="KW-1185">Reference proteome</keyword>
<dbReference type="SUPFAM" id="SSF56349">
    <property type="entry name" value="DNA breaking-rejoining enzymes"/>
    <property type="match status" value="1"/>
</dbReference>
<dbReference type="GO" id="GO:0003677">
    <property type="term" value="F:DNA binding"/>
    <property type="evidence" value="ECO:0007669"/>
    <property type="project" value="InterPro"/>
</dbReference>
<dbReference type="GO" id="GO:0015074">
    <property type="term" value="P:DNA integration"/>
    <property type="evidence" value="ECO:0007669"/>
    <property type="project" value="InterPro"/>
</dbReference>
<dbReference type="GO" id="GO:0006310">
    <property type="term" value="P:DNA recombination"/>
    <property type="evidence" value="ECO:0007669"/>
    <property type="project" value="InterPro"/>
</dbReference>
<name>A0A919NYQ4_9ACTN</name>
<comment type="caution">
    <text evidence="3">The sequence shown here is derived from an EMBL/GenBank/DDBJ whole genome shotgun (WGS) entry which is preliminary data.</text>
</comment>
<evidence type="ECO:0000259" key="2">
    <source>
        <dbReference type="PROSITE" id="PS51898"/>
    </source>
</evidence>
<dbReference type="PROSITE" id="PS51898">
    <property type="entry name" value="TYR_RECOMBINASE"/>
    <property type="match status" value="1"/>
</dbReference>
<accession>A0A919NYQ4</accession>
<feature type="domain" description="Tyr recombinase" evidence="2">
    <location>
        <begin position="55"/>
        <end position="111"/>
    </location>
</feature>
<organism evidence="3 4">
    <name type="scientific">Paractinoplanes tereljensis</name>
    <dbReference type="NCBI Taxonomy" id="571912"/>
    <lineage>
        <taxon>Bacteria</taxon>
        <taxon>Bacillati</taxon>
        <taxon>Actinomycetota</taxon>
        <taxon>Actinomycetes</taxon>
        <taxon>Micromonosporales</taxon>
        <taxon>Micromonosporaceae</taxon>
        <taxon>Paractinoplanes</taxon>
    </lineage>
</organism>
<gene>
    <name evidence="3" type="ORF">Ate02nite_95330</name>
</gene>
<evidence type="ECO:0000313" key="3">
    <source>
        <dbReference type="EMBL" id="GIF26803.1"/>
    </source>
</evidence>
<feature type="region of interest" description="Disordered" evidence="1">
    <location>
        <begin position="1"/>
        <end position="24"/>
    </location>
</feature>
<dbReference type="AlphaFoldDB" id="A0A919NYQ4"/>
<dbReference type="Proteomes" id="UP000623608">
    <property type="component" value="Unassembled WGS sequence"/>
</dbReference>
<sequence length="111" mass="12148">MAAAQLAKYLADESPDPDADDAAQDPTLVTKVHIESFQAWMIETRSASTALNKQKLVPIMGDDDTKKLLDSTKGKTFMALRDEALIRLYYNTGARLSEIGNLLLTGCMQLG</sequence>
<protein>
    <recommendedName>
        <fullName evidence="2">Tyr recombinase domain-containing protein</fullName>
    </recommendedName>
</protein>
<reference evidence="3" key="1">
    <citation type="submission" date="2021-01" db="EMBL/GenBank/DDBJ databases">
        <title>Whole genome shotgun sequence of Actinoplanes tereljensis NBRC 105297.</title>
        <authorList>
            <person name="Komaki H."/>
            <person name="Tamura T."/>
        </authorList>
    </citation>
    <scope>NUCLEOTIDE SEQUENCE</scope>
    <source>
        <strain evidence="3">NBRC 105297</strain>
    </source>
</reference>